<feature type="binding site" evidence="6">
    <location>
        <position position="90"/>
    </location>
    <ligand>
        <name>substrate</name>
    </ligand>
</feature>
<dbReference type="InterPro" id="IPR000994">
    <property type="entry name" value="Pept_M24"/>
</dbReference>
<evidence type="ECO:0000256" key="7">
    <source>
        <dbReference type="RuleBase" id="RU003653"/>
    </source>
</evidence>
<dbReference type="HAMAP" id="MF_01974">
    <property type="entry name" value="MetAP_1"/>
    <property type="match status" value="1"/>
</dbReference>
<dbReference type="GO" id="GO:0005829">
    <property type="term" value="C:cytosol"/>
    <property type="evidence" value="ECO:0007669"/>
    <property type="project" value="TreeGrafter"/>
</dbReference>
<dbReference type="GO" id="GO:0070006">
    <property type="term" value="F:metalloaminopeptidase activity"/>
    <property type="evidence" value="ECO:0007669"/>
    <property type="project" value="UniProtKB-UniRule"/>
</dbReference>
<dbReference type="PANTHER" id="PTHR43330:SF17">
    <property type="entry name" value="METHIONINE AMINOPEPTIDASE"/>
    <property type="match status" value="1"/>
</dbReference>
<comment type="catalytic activity">
    <reaction evidence="6 7">
        <text>Release of N-terminal amino acids, preferentially methionine, from peptides and arylamides.</text>
        <dbReference type="EC" id="3.4.11.18"/>
    </reaction>
</comment>
<organism evidence="9 10">
    <name type="scientific">Companilactobacillus crustorum</name>
    <dbReference type="NCBI Taxonomy" id="392416"/>
    <lineage>
        <taxon>Bacteria</taxon>
        <taxon>Bacillati</taxon>
        <taxon>Bacillota</taxon>
        <taxon>Bacilli</taxon>
        <taxon>Lactobacillales</taxon>
        <taxon>Lactobacillaceae</taxon>
        <taxon>Companilactobacillus</taxon>
    </lineage>
</organism>
<evidence type="ECO:0000256" key="2">
    <source>
        <dbReference type="ARBA" id="ARBA00022438"/>
    </source>
</evidence>
<feature type="binding site" evidence="6">
    <location>
        <position position="251"/>
    </location>
    <ligand>
        <name>a divalent metal cation</name>
        <dbReference type="ChEBI" id="CHEBI:60240"/>
        <label>1</label>
    </ligand>
</feature>
<evidence type="ECO:0000259" key="8">
    <source>
        <dbReference type="Pfam" id="PF00557"/>
    </source>
</evidence>
<evidence type="ECO:0000256" key="6">
    <source>
        <dbReference type="HAMAP-Rule" id="MF_01974"/>
    </source>
</evidence>
<feature type="binding site" evidence="6">
    <location>
        <position position="251"/>
    </location>
    <ligand>
        <name>a divalent metal cation</name>
        <dbReference type="ChEBI" id="CHEBI:60240"/>
        <label>2</label>
        <note>catalytic</note>
    </ligand>
</feature>
<dbReference type="Proteomes" id="UP000321618">
    <property type="component" value="Unassembled WGS sequence"/>
</dbReference>
<feature type="binding site" evidence="6">
    <location>
        <position position="190"/>
    </location>
    <ligand>
        <name>substrate</name>
    </ligand>
</feature>
<dbReference type="AlphaFoldDB" id="A0AB34ADF6"/>
<evidence type="ECO:0000256" key="1">
    <source>
        <dbReference type="ARBA" id="ARBA00002521"/>
    </source>
</evidence>
<feature type="binding site" evidence="6">
    <location>
        <position position="183"/>
    </location>
    <ligand>
        <name>a divalent metal cation</name>
        <dbReference type="ChEBI" id="CHEBI:60240"/>
        <label>2</label>
        <note>catalytic</note>
    </ligand>
</feature>
<sequence>MKLTFFSKGHVKKVITLKSAREIEGMRKSGELLANTHIGLRDIIKPGISSMEIENFANDYIESHGGHPSEKGFEGYKYATCVCVNDEVAHGIPRKNLILKSGDVLKVDMTVNLNGYESDSCWTYAVGDISAEDQKLMDVTHKALYLGIDQAVIGNRIGDIGYAIQHYVEDENHMGDVRDLIGHGIQPTMHEAPNVPHYGEPGQGLRLREGMTITIEPMVNLGTWEIKDKFVKADGWEYFVSADGTDSAQYEHTIAITKDGPKILTSQDPEYDAKYLL</sequence>
<dbReference type="InterPro" id="IPR036005">
    <property type="entry name" value="Creatinase/aminopeptidase-like"/>
</dbReference>
<comment type="similarity">
    <text evidence="6">Belongs to the peptidase M24A family. Methionine aminopeptidase type 1 subfamily.</text>
</comment>
<dbReference type="InterPro" id="IPR001714">
    <property type="entry name" value="Pept_M24_MAP"/>
</dbReference>
<dbReference type="InterPro" id="IPR002467">
    <property type="entry name" value="Pept_M24A_MAP1"/>
</dbReference>
<feature type="binding site" evidence="6">
    <location>
        <position position="119"/>
    </location>
    <ligand>
        <name>a divalent metal cation</name>
        <dbReference type="ChEBI" id="CHEBI:60240"/>
        <label>1</label>
    </ligand>
</feature>
<comment type="caution">
    <text evidence="9">The sequence shown here is derived from an EMBL/GenBank/DDBJ whole genome shotgun (WGS) entry which is preliminary data.</text>
</comment>
<name>A0AB34ADF6_9LACO</name>
<dbReference type="GO" id="GO:0046872">
    <property type="term" value="F:metal ion binding"/>
    <property type="evidence" value="ECO:0007669"/>
    <property type="project" value="UniProtKB-UniRule"/>
</dbReference>
<proteinExistence type="inferred from homology"/>
<keyword evidence="2 6" id="KW-0031">Aminopeptidase</keyword>
<dbReference type="GO" id="GO:0004239">
    <property type="term" value="F:initiator methionyl aminopeptidase activity"/>
    <property type="evidence" value="ECO:0007669"/>
    <property type="project" value="UniProtKB-UniRule"/>
</dbReference>
<feature type="domain" description="Peptidase M24" evidence="8">
    <location>
        <begin position="24"/>
        <end position="258"/>
    </location>
</feature>
<keyword evidence="5 6" id="KW-0378">Hydrolase</keyword>
<comment type="cofactor">
    <cofactor evidence="6">
        <name>Co(2+)</name>
        <dbReference type="ChEBI" id="CHEBI:48828"/>
    </cofactor>
    <cofactor evidence="6">
        <name>Zn(2+)</name>
        <dbReference type="ChEBI" id="CHEBI:29105"/>
    </cofactor>
    <cofactor evidence="6">
        <name>Mn(2+)</name>
        <dbReference type="ChEBI" id="CHEBI:29035"/>
    </cofactor>
    <cofactor evidence="6">
        <name>Fe(2+)</name>
        <dbReference type="ChEBI" id="CHEBI:29033"/>
    </cofactor>
    <text evidence="6">Binds 2 divalent metal cations per subunit. Has a high-affinity and a low affinity metal-binding site. The true nature of the physiological cofactor is under debate. The enzyme is active with cobalt, zinc, manganese or divalent iron ions. Most likely, methionine aminopeptidases function as mononuclear Fe(2+)-metalloproteases under physiological conditions, and the catalytically relevant metal-binding site has been assigned to the histidine-containing high-affinity site.</text>
</comment>
<dbReference type="EMBL" id="BJZM01000048">
    <property type="protein sequence ID" value="GEO77335.1"/>
    <property type="molecule type" value="Genomic_DNA"/>
</dbReference>
<dbReference type="PRINTS" id="PR00599">
    <property type="entry name" value="MAPEPTIDASE"/>
</dbReference>
<feature type="binding site" evidence="6">
    <location>
        <position position="119"/>
    </location>
    <ligand>
        <name>a divalent metal cation</name>
        <dbReference type="ChEBI" id="CHEBI:60240"/>
        <label>2</label>
        <note>catalytic</note>
    </ligand>
</feature>
<reference evidence="9 10" key="1">
    <citation type="submission" date="2019-07" db="EMBL/GenBank/DDBJ databases">
        <title>Whole genome shotgun sequence of Lactobacillus crustorum NBRC 107159.</title>
        <authorList>
            <person name="Hosoyama A."/>
            <person name="Uohara A."/>
            <person name="Ohji S."/>
            <person name="Ichikawa N."/>
        </authorList>
    </citation>
    <scope>NUCLEOTIDE SEQUENCE [LARGE SCALE GENOMIC DNA]</scope>
    <source>
        <strain evidence="9 10">NBRC 107159</strain>
    </source>
</reference>
<dbReference type="NCBIfam" id="TIGR00500">
    <property type="entry name" value="met_pdase_I"/>
    <property type="match status" value="1"/>
</dbReference>
<evidence type="ECO:0000256" key="4">
    <source>
        <dbReference type="ARBA" id="ARBA00022723"/>
    </source>
</evidence>
<dbReference type="GO" id="GO:0006508">
    <property type="term" value="P:proteolysis"/>
    <property type="evidence" value="ECO:0007669"/>
    <property type="project" value="UniProtKB-KW"/>
</dbReference>
<dbReference type="Pfam" id="PF00557">
    <property type="entry name" value="Peptidase_M24"/>
    <property type="match status" value="1"/>
</dbReference>
<gene>
    <name evidence="9" type="primary">map_2</name>
    <name evidence="6" type="synonym">map</name>
    <name evidence="9" type="ORF">LCR01_17780</name>
</gene>
<comment type="subunit">
    <text evidence="6">Monomer.</text>
</comment>
<accession>A0AB34ADF6</accession>
<dbReference type="CDD" id="cd01086">
    <property type="entry name" value="MetAP1"/>
    <property type="match status" value="1"/>
</dbReference>
<keyword evidence="4 6" id="KW-0479">Metal-binding</keyword>
<evidence type="ECO:0000256" key="5">
    <source>
        <dbReference type="ARBA" id="ARBA00022801"/>
    </source>
</evidence>
<comment type="function">
    <text evidence="1 6">Removes the N-terminal methionine from nascent proteins. The N-terminal methionine is often cleaved when the second residue in the primary sequence is small and uncharged (Met-Ala-, Cys, Gly, Pro, Ser, Thr, or Val). Requires deformylation of the N(alpha)-formylated initiator methionine before it can be hydrolyzed.</text>
</comment>
<protein>
    <recommendedName>
        <fullName evidence="6 7">Methionine aminopeptidase</fullName>
        <shortName evidence="6">MAP</shortName>
        <shortName evidence="6">MetAP</shortName>
        <ecNumber evidence="6 7">3.4.11.18</ecNumber>
    </recommendedName>
    <alternativeName>
        <fullName evidence="6">Peptidase M</fullName>
    </alternativeName>
</protein>
<feature type="binding site" evidence="6">
    <location>
        <position position="108"/>
    </location>
    <ligand>
        <name>a divalent metal cation</name>
        <dbReference type="ChEBI" id="CHEBI:60240"/>
        <label>1</label>
    </ligand>
</feature>
<dbReference type="PANTHER" id="PTHR43330">
    <property type="entry name" value="METHIONINE AMINOPEPTIDASE"/>
    <property type="match status" value="1"/>
</dbReference>
<feature type="binding site" evidence="6">
    <location>
        <position position="216"/>
    </location>
    <ligand>
        <name>a divalent metal cation</name>
        <dbReference type="ChEBI" id="CHEBI:60240"/>
        <label>2</label>
        <note>catalytic</note>
    </ligand>
</feature>
<evidence type="ECO:0000256" key="3">
    <source>
        <dbReference type="ARBA" id="ARBA00022670"/>
    </source>
</evidence>
<evidence type="ECO:0000313" key="9">
    <source>
        <dbReference type="EMBL" id="GEO77335.1"/>
    </source>
</evidence>
<keyword evidence="3 6" id="KW-0645">Protease</keyword>
<dbReference type="Gene3D" id="3.90.230.10">
    <property type="entry name" value="Creatinase/methionine aminopeptidase superfamily"/>
    <property type="match status" value="1"/>
</dbReference>
<dbReference type="EC" id="3.4.11.18" evidence="6 7"/>
<evidence type="ECO:0000313" key="10">
    <source>
        <dbReference type="Proteomes" id="UP000321618"/>
    </source>
</evidence>
<dbReference type="SUPFAM" id="SSF55920">
    <property type="entry name" value="Creatinase/aminopeptidase"/>
    <property type="match status" value="1"/>
</dbReference>